<dbReference type="RefSeq" id="WP_230475801.1">
    <property type="nucleotide sequence ID" value="NZ_CP072842.1"/>
</dbReference>
<evidence type="ECO:0000313" key="1">
    <source>
        <dbReference type="EMBL" id="QTV05173.1"/>
    </source>
</evidence>
<dbReference type="Proteomes" id="UP000672011">
    <property type="component" value="Chromosome"/>
</dbReference>
<dbReference type="InterPro" id="IPR001646">
    <property type="entry name" value="5peptide_repeat"/>
</dbReference>
<dbReference type="SUPFAM" id="SSF141571">
    <property type="entry name" value="Pentapeptide repeat-like"/>
    <property type="match status" value="1"/>
</dbReference>
<protein>
    <submittedName>
        <fullName evidence="1">Pentapeptide repeat-containing protein</fullName>
    </submittedName>
</protein>
<organism evidence="1 2">
    <name type="scientific">Faecalibacter bovis</name>
    <dbReference type="NCBI Taxonomy" id="2898187"/>
    <lineage>
        <taxon>Bacteria</taxon>
        <taxon>Pseudomonadati</taxon>
        <taxon>Bacteroidota</taxon>
        <taxon>Flavobacteriia</taxon>
        <taxon>Flavobacteriales</taxon>
        <taxon>Weeksellaceae</taxon>
        <taxon>Faecalibacter</taxon>
    </lineage>
</organism>
<dbReference type="InterPro" id="IPR052949">
    <property type="entry name" value="PA_immunity-related"/>
</dbReference>
<reference evidence="2" key="2">
    <citation type="submission" date="2021-04" db="EMBL/GenBank/DDBJ databases">
        <title>Taxonomy of Flavobacteriaceae bacterium ZY171143.</title>
        <authorList>
            <person name="Li F."/>
        </authorList>
    </citation>
    <scope>NUCLEOTIDE SEQUENCE [LARGE SCALE GENOMIC DNA]</scope>
    <source>
        <strain evidence="2">ZY171143</strain>
    </source>
</reference>
<name>A0ABX7XBB0_9FLAO</name>
<reference evidence="1 2" key="1">
    <citation type="journal article" date="2021" name="Int. J. Syst. Evol. Microbiol.">
        <title>Faecalibacter bovis sp. nov., isolated from cow faeces.</title>
        <authorList>
            <person name="Li F."/>
            <person name="Zhao W."/>
            <person name="Hong Q."/>
            <person name="Shao Q."/>
            <person name="Song J."/>
            <person name="Yang S."/>
        </authorList>
    </citation>
    <scope>NUCLEOTIDE SEQUENCE [LARGE SCALE GENOMIC DNA]</scope>
    <source>
        <strain evidence="1 2">ZY171143</strain>
    </source>
</reference>
<keyword evidence="2" id="KW-1185">Reference proteome</keyword>
<dbReference type="PANTHER" id="PTHR42999:SF1">
    <property type="entry name" value="PENTAPEPTIDE REPEAT-CONTAINING PROTEIN"/>
    <property type="match status" value="1"/>
</dbReference>
<gene>
    <name evidence="1" type="ORF">J9309_10315</name>
</gene>
<sequence length="190" mass="21880">MHKNYTADQRFDKIDFTTSPLSFGDYEQCQFVQCNFNGVDLNDFNFINCEFIECNLSLAQINGTTFQDVSFTNCKMIGFNLETSNKFGLKIKFNNCILNDSSFYEVQLSKSHFKDCTLENVDFAYADLSQTYFENCNLMNAIFDQTNIEKANLTSSYNISINPTQNKVKNAKFSKENCIGLLDNFQIKIE</sequence>
<dbReference type="Pfam" id="PF13599">
    <property type="entry name" value="Pentapeptide_4"/>
    <property type="match status" value="2"/>
</dbReference>
<accession>A0ABX7XBB0</accession>
<proteinExistence type="predicted"/>
<dbReference type="PANTHER" id="PTHR42999">
    <property type="entry name" value="ANTIBIOTIC RESISTANCE PROTEIN MCBG"/>
    <property type="match status" value="1"/>
</dbReference>
<dbReference type="EMBL" id="CP072842">
    <property type="protein sequence ID" value="QTV05173.1"/>
    <property type="molecule type" value="Genomic_DNA"/>
</dbReference>
<dbReference type="Gene3D" id="2.160.20.80">
    <property type="entry name" value="E3 ubiquitin-protein ligase SopA"/>
    <property type="match status" value="1"/>
</dbReference>
<evidence type="ECO:0000313" key="2">
    <source>
        <dbReference type="Proteomes" id="UP000672011"/>
    </source>
</evidence>